<dbReference type="InterPro" id="IPR050249">
    <property type="entry name" value="Pseudomonas-type_ThrB"/>
</dbReference>
<dbReference type="SUPFAM" id="SSF56112">
    <property type="entry name" value="Protein kinase-like (PK-like)"/>
    <property type="match status" value="1"/>
</dbReference>
<feature type="domain" description="Aminoglycoside phosphotransferase" evidence="8">
    <location>
        <begin position="1"/>
        <end position="210"/>
    </location>
</feature>
<evidence type="ECO:0000256" key="4">
    <source>
        <dbReference type="ARBA" id="ARBA00022741"/>
    </source>
</evidence>
<evidence type="ECO:0000313" key="9">
    <source>
        <dbReference type="EMBL" id="GAH57966.1"/>
    </source>
</evidence>
<dbReference type="PANTHER" id="PTHR21064:SF6">
    <property type="entry name" value="AMINOGLYCOSIDE PHOSPHOTRANSFERASE DOMAIN-CONTAINING PROTEIN"/>
    <property type="match status" value="1"/>
</dbReference>
<comment type="similarity">
    <text evidence="7">Belongs to the pseudomonas-type ThrB family.</text>
</comment>
<evidence type="ECO:0000256" key="1">
    <source>
        <dbReference type="ARBA" id="ARBA00022605"/>
    </source>
</evidence>
<protein>
    <recommendedName>
        <fullName evidence="8">Aminoglycoside phosphotransferase domain-containing protein</fullName>
    </recommendedName>
</protein>
<dbReference type="Gene3D" id="3.30.200.20">
    <property type="entry name" value="Phosphorylase Kinase, domain 1"/>
    <property type="match status" value="1"/>
</dbReference>
<organism evidence="9">
    <name type="scientific">marine sediment metagenome</name>
    <dbReference type="NCBI Taxonomy" id="412755"/>
    <lineage>
        <taxon>unclassified sequences</taxon>
        <taxon>metagenomes</taxon>
        <taxon>ecological metagenomes</taxon>
    </lineage>
</organism>
<evidence type="ECO:0000256" key="3">
    <source>
        <dbReference type="ARBA" id="ARBA00022697"/>
    </source>
</evidence>
<evidence type="ECO:0000256" key="2">
    <source>
        <dbReference type="ARBA" id="ARBA00022679"/>
    </source>
</evidence>
<dbReference type="PANTHER" id="PTHR21064">
    <property type="entry name" value="AMINOGLYCOSIDE PHOSPHOTRANSFERASE DOMAIN-CONTAINING PROTEIN-RELATED"/>
    <property type="match status" value="1"/>
</dbReference>
<dbReference type="InterPro" id="IPR002575">
    <property type="entry name" value="Aminoglycoside_PTrfase"/>
</dbReference>
<dbReference type="GO" id="GO:0009088">
    <property type="term" value="P:threonine biosynthetic process"/>
    <property type="evidence" value="ECO:0007669"/>
    <property type="project" value="UniProtKB-KW"/>
</dbReference>
<dbReference type="Pfam" id="PF01636">
    <property type="entry name" value="APH"/>
    <property type="match status" value="1"/>
</dbReference>
<feature type="non-terminal residue" evidence="9">
    <location>
        <position position="287"/>
    </location>
</feature>
<evidence type="ECO:0000259" key="8">
    <source>
        <dbReference type="Pfam" id="PF01636"/>
    </source>
</evidence>
<proteinExistence type="inferred from homology"/>
<evidence type="ECO:0000256" key="6">
    <source>
        <dbReference type="ARBA" id="ARBA00022840"/>
    </source>
</evidence>
<dbReference type="GO" id="GO:0005524">
    <property type="term" value="F:ATP binding"/>
    <property type="evidence" value="ECO:0007669"/>
    <property type="project" value="UniProtKB-KW"/>
</dbReference>
<dbReference type="InterPro" id="IPR011009">
    <property type="entry name" value="Kinase-like_dom_sf"/>
</dbReference>
<reference evidence="9" key="1">
    <citation type="journal article" date="2014" name="Front. Microbiol.">
        <title>High frequency of phylogenetically diverse reductive dehalogenase-homologous genes in deep subseafloor sedimentary metagenomes.</title>
        <authorList>
            <person name="Kawai M."/>
            <person name="Futagami T."/>
            <person name="Toyoda A."/>
            <person name="Takaki Y."/>
            <person name="Nishi S."/>
            <person name="Hori S."/>
            <person name="Arai W."/>
            <person name="Tsubouchi T."/>
            <person name="Morono Y."/>
            <person name="Uchiyama I."/>
            <person name="Ito T."/>
            <person name="Fujiyama A."/>
            <person name="Inagaki F."/>
            <person name="Takami H."/>
        </authorList>
    </citation>
    <scope>NUCLEOTIDE SEQUENCE</scope>
    <source>
        <strain evidence="9">Expedition CK06-06</strain>
    </source>
</reference>
<gene>
    <name evidence="9" type="ORF">S03H2_32709</name>
</gene>
<keyword evidence="2" id="KW-0808">Transferase</keyword>
<name>X1GJ96_9ZZZZ</name>
<keyword evidence="3" id="KW-0791">Threonine biosynthesis</keyword>
<keyword evidence="4" id="KW-0547">Nucleotide-binding</keyword>
<keyword evidence="5" id="KW-0418">Kinase</keyword>
<dbReference type="EMBL" id="BARU01019879">
    <property type="protein sequence ID" value="GAH57966.1"/>
    <property type="molecule type" value="Genomic_DNA"/>
</dbReference>
<accession>X1GJ96</accession>
<dbReference type="GO" id="GO:0004413">
    <property type="term" value="F:homoserine kinase activity"/>
    <property type="evidence" value="ECO:0007669"/>
    <property type="project" value="InterPro"/>
</dbReference>
<comment type="caution">
    <text evidence="9">The sequence shown here is derived from an EMBL/GenBank/DDBJ whole genome shotgun (WGS) entry which is preliminary data.</text>
</comment>
<dbReference type="CDD" id="cd05153">
    <property type="entry name" value="HomoserineK_II"/>
    <property type="match status" value="1"/>
</dbReference>
<evidence type="ECO:0000256" key="5">
    <source>
        <dbReference type="ARBA" id="ARBA00022777"/>
    </source>
</evidence>
<dbReference type="InterPro" id="IPR005280">
    <property type="entry name" value="Homoserine_kinase_II"/>
</dbReference>
<sequence length="287" mass="34517">KPFSSGTVQTNIFFETTKGKFVFRLYENRLKESVLFESHLIQYLNKHNYPCPNVFKNKNEEFVGVFNKKPYVIFEFVEGEHIENPTEDQKRQLIQKVAELQNLTKDYEPFNKECRWNYNIELCSKLAKQEAKKIKTDNSKRKCKWVENELLKPELPKSLPKGICHCDFHFSNVLFKNGKFNALIDFDDVNYTFLVFDLVCLINPFTPEFDWNTWKKYKKNDNVFDFRETRKVISEYSKYRPLDNNEKKYLFDVFKLSILFDCIWFFKRGDVEDFFEKRKIGYLNSLG</sequence>
<evidence type="ECO:0000256" key="7">
    <source>
        <dbReference type="ARBA" id="ARBA00038240"/>
    </source>
</evidence>
<dbReference type="AlphaFoldDB" id="X1GJ96"/>
<keyword evidence="1" id="KW-0028">Amino-acid biosynthesis</keyword>
<feature type="non-terminal residue" evidence="9">
    <location>
        <position position="1"/>
    </location>
</feature>
<keyword evidence="6" id="KW-0067">ATP-binding</keyword>
<dbReference type="Gene3D" id="3.90.1200.10">
    <property type="match status" value="1"/>
</dbReference>